<name>A0ABP8QGQ7_9GAMM</name>
<feature type="signal peptide" evidence="1">
    <location>
        <begin position="1"/>
        <end position="17"/>
    </location>
</feature>
<comment type="caution">
    <text evidence="2">The sequence shown here is derived from an EMBL/GenBank/DDBJ whole genome shotgun (WGS) entry which is preliminary data.</text>
</comment>
<protein>
    <recommendedName>
        <fullName evidence="4">Type 1 fimbrial protein</fullName>
    </recommendedName>
</protein>
<dbReference type="Proteomes" id="UP001501321">
    <property type="component" value="Unassembled WGS sequence"/>
</dbReference>
<proteinExistence type="predicted"/>
<feature type="chain" id="PRO_5046891641" description="Type 1 fimbrial protein" evidence="1">
    <location>
        <begin position="18"/>
        <end position="82"/>
    </location>
</feature>
<dbReference type="EMBL" id="BAABFC010000020">
    <property type="protein sequence ID" value="GAA4502232.1"/>
    <property type="molecule type" value="Genomic_DNA"/>
</dbReference>
<gene>
    <name evidence="2" type="ORF">GCM10023095_26530</name>
</gene>
<keyword evidence="3" id="KW-1185">Reference proteome</keyword>
<evidence type="ECO:0000313" key="2">
    <source>
        <dbReference type="EMBL" id="GAA4502232.1"/>
    </source>
</evidence>
<evidence type="ECO:0000313" key="3">
    <source>
        <dbReference type="Proteomes" id="UP001501321"/>
    </source>
</evidence>
<sequence>MKLLWLLLALCLLPLQADTGHLHLVGQLRQTTCQISLDQTRSSQPAQLHFAHCLAAHRPLSRLWLAPDTHQVHRGLLLLTYH</sequence>
<organism evidence="2 3">
    <name type="scientific">Pseudaeromonas paramecii</name>
    <dbReference type="NCBI Taxonomy" id="2138166"/>
    <lineage>
        <taxon>Bacteria</taxon>
        <taxon>Pseudomonadati</taxon>
        <taxon>Pseudomonadota</taxon>
        <taxon>Gammaproteobacteria</taxon>
        <taxon>Aeromonadales</taxon>
        <taxon>Aeromonadaceae</taxon>
        <taxon>Pseudaeromonas</taxon>
    </lineage>
</organism>
<dbReference type="RefSeq" id="WP_345013923.1">
    <property type="nucleotide sequence ID" value="NZ_BAABFC010000020.1"/>
</dbReference>
<evidence type="ECO:0008006" key="4">
    <source>
        <dbReference type="Google" id="ProtNLM"/>
    </source>
</evidence>
<evidence type="ECO:0000256" key="1">
    <source>
        <dbReference type="SAM" id="SignalP"/>
    </source>
</evidence>
<reference evidence="3" key="1">
    <citation type="journal article" date="2019" name="Int. J. Syst. Evol. Microbiol.">
        <title>The Global Catalogue of Microorganisms (GCM) 10K type strain sequencing project: providing services to taxonomists for standard genome sequencing and annotation.</title>
        <authorList>
            <consortium name="The Broad Institute Genomics Platform"/>
            <consortium name="The Broad Institute Genome Sequencing Center for Infectious Disease"/>
            <person name="Wu L."/>
            <person name="Ma J."/>
        </authorList>
    </citation>
    <scope>NUCLEOTIDE SEQUENCE [LARGE SCALE GENOMIC DNA]</scope>
    <source>
        <strain evidence="3">JCM 32226</strain>
    </source>
</reference>
<accession>A0ABP8QGQ7</accession>
<keyword evidence="1" id="KW-0732">Signal</keyword>